<dbReference type="PANTHER" id="PTHR33221:SF4">
    <property type="entry name" value="HTH-TYPE TRANSCRIPTIONAL REPRESSOR NSRR"/>
    <property type="match status" value="1"/>
</dbReference>
<evidence type="ECO:0000256" key="1">
    <source>
        <dbReference type="ARBA" id="ARBA00023125"/>
    </source>
</evidence>
<reference evidence="4" key="1">
    <citation type="submission" date="2022-06" db="EMBL/GenBank/DDBJ databases">
        <title>Alkalicoccobacillus porphyridii sp. nov., isolated from a marine red alga, Porphyridium purpureum and reclassification of Shouchella plakortidis and Shouchella gibsonii as Alkalicoccobacillus plakortidis comb. nov. and Alkalicoccobacillus gibsonii comb. nov.</title>
        <authorList>
            <person name="Kim K.H."/>
            <person name="Lee J.K."/>
            <person name="Han D.M."/>
            <person name="Baek J.H."/>
            <person name="Jeon C.O."/>
        </authorList>
    </citation>
    <scope>NUCLEOTIDE SEQUENCE</scope>
    <source>
        <strain evidence="4">DSM 19153</strain>
    </source>
</reference>
<comment type="cofactor">
    <cofactor evidence="2">
        <name>[2Fe-2S] cluster</name>
        <dbReference type="ChEBI" id="CHEBI:190135"/>
    </cofactor>
</comment>
<accession>A0ABT0XP00</accession>
<evidence type="ECO:0000256" key="2">
    <source>
        <dbReference type="ARBA" id="ARBA00034078"/>
    </source>
</evidence>
<dbReference type="Pfam" id="PF02082">
    <property type="entry name" value="Rrf2"/>
    <property type="match status" value="1"/>
</dbReference>
<keyword evidence="1" id="KW-0238">DNA-binding</keyword>
<dbReference type="PROSITE" id="PS51197">
    <property type="entry name" value="HTH_RRF2_2"/>
    <property type="match status" value="1"/>
</dbReference>
<sequence>MRLTNYTEYALRTLMYINAAPKDKLVTVEEVSTFYEMPINHLKKIFWNLNELGYLHSIRGRNGGYKLNVEPTSIRLGSLIKELENLELISLVEVKVNAQFHNPCSLTEYVEEALSAFLESMNQYTLHDLVNSNLKLLEISKG</sequence>
<dbReference type="RefSeq" id="WP_251611436.1">
    <property type="nucleotide sequence ID" value="NZ_JAMQJY010000005.1"/>
</dbReference>
<dbReference type="InterPro" id="IPR036390">
    <property type="entry name" value="WH_DNA-bd_sf"/>
</dbReference>
<protein>
    <recommendedName>
        <fullName evidence="3">HTH-type transcriptional regulator NsrR</fullName>
    </recommendedName>
</protein>
<dbReference type="InterPro" id="IPR000944">
    <property type="entry name" value="Tscrpt_reg_Rrf2"/>
</dbReference>
<dbReference type="InterPro" id="IPR030489">
    <property type="entry name" value="TR_Rrf2-type_CS"/>
</dbReference>
<evidence type="ECO:0000256" key="3">
    <source>
        <dbReference type="ARBA" id="ARBA00040173"/>
    </source>
</evidence>
<proteinExistence type="predicted"/>
<comment type="caution">
    <text evidence="4">The sequence shown here is derived from an EMBL/GenBank/DDBJ whole genome shotgun (WGS) entry which is preliminary data.</text>
</comment>
<name>A0ABT0XP00_9BACI</name>
<evidence type="ECO:0000313" key="4">
    <source>
        <dbReference type="EMBL" id="MCM2677626.1"/>
    </source>
</evidence>
<dbReference type="Gene3D" id="1.10.10.10">
    <property type="entry name" value="Winged helix-like DNA-binding domain superfamily/Winged helix DNA-binding domain"/>
    <property type="match status" value="1"/>
</dbReference>
<dbReference type="SUPFAM" id="SSF46785">
    <property type="entry name" value="Winged helix' DNA-binding domain"/>
    <property type="match status" value="1"/>
</dbReference>
<dbReference type="PANTHER" id="PTHR33221">
    <property type="entry name" value="WINGED HELIX-TURN-HELIX TRANSCRIPTIONAL REGULATOR, RRF2 FAMILY"/>
    <property type="match status" value="1"/>
</dbReference>
<evidence type="ECO:0000313" key="5">
    <source>
        <dbReference type="Proteomes" id="UP001203665"/>
    </source>
</evidence>
<dbReference type="Proteomes" id="UP001203665">
    <property type="component" value="Unassembled WGS sequence"/>
</dbReference>
<dbReference type="EMBL" id="JAMQJY010000005">
    <property type="protein sequence ID" value="MCM2677626.1"/>
    <property type="molecule type" value="Genomic_DNA"/>
</dbReference>
<dbReference type="NCBIfam" id="TIGR00738">
    <property type="entry name" value="rrf2_super"/>
    <property type="match status" value="1"/>
</dbReference>
<gene>
    <name evidence="4" type="ORF">NDM98_20700</name>
</gene>
<organism evidence="4 5">
    <name type="scientific">Alkalicoccobacillus plakortidis</name>
    <dbReference type="NCBI Taxonomy" id="444060"/>
    <lineage>
        <taxon>Bacteria</taxon>
        <taxon>Bacillati</taxon>
        <taxon>Bacillota</taxon>
        <taxon>Bacilli</taxon>
        <taxon>Bacillales</taxon>
        <taxon>Bacillaceae</taxon>
        <taxon>Alkalicoccobacillus</taxon>
    </lineage>
</organism>
<dbReference type="InterPro" id="IPR036388">
    <property type="entry name" value="WH-like_DNA-bd_sf"/>
</dbReference>
<keyword evidence="5" id="KW-1185">Reference proteome</keyword>
<dbReference type="PROSITE" id="PS01332">
    <property type="entry name" value="HTH_RRF2_1"/>
    <property type="match status" value="1"/>
</dbReference>